<evidence type="ECO:0000313" key="2">
    <source>
        <dbReference type="Proteomes" id="UP001375539"/>
    </source>
</evidence>
<dbReference type="EC" id="2.7.11.1" evidence="1"/>
<protein>
    <submittedName>
        <fullName evidence="1">Serine/threonine-protein kinase</fullName>
        <ecNumber evidence="1">2.7.11.1</ecNumber>
    </submittedName>
</protein>
<dbReference type="EMBL" id="JBBKAI010000002">
    <property type="protein sequence ID" value="MEJ8659041.1"/>
    <property type="molecule type" value="Genomic_DNA"/>
</dbReference>
<keyword evidence="1" id="KW-0418">Kinase</keyword>
<evidence type="ECO:0000313" key="1">
    <source>
        <dbReference type="EMBL" id="MEJ8659041.1"/>
    </source>
</evidence>
<name>A0ACC6QL94_9ACTN</name>
<organism evidence="1 2">
    <name type="scientific">Streptomyces pratisoli</name>
    <dbReference type="NCBI Taxonomy" id="3139917"/>
    <lineage>
        <taxon>Bacteria</taxon>
        <taxon>Bacillati</taxon>
        <taxon>Actinomycetota</taxon>
        <taxon>Actinomycetes</taxon>
        <taxon>Kitasatosporales</taxon>
        <taxon>Streptomycetaceae</taxon>
        <taxon>Streptomyces</taxon>
    </lineage>
</organism>
<keyword evidence="1" id="KW-0808">Transferase</keyword>
<accession>A0ACC6QL94</accession>
<comment type="caution">
    <text evidence="1">The sequence shown here is derived from an EMBL/GenBank/DDBJ whole genome shotgun (WGS) entry which is preliminary data.</text>
</comment>
<reference evidence="1" key="1">
    <citation type="submission" date="2024-03" db="EMBL/GenBank/DDBJ databases">
        <title>Novel Streptomyces species of biotechnological and ecological value are a feature of Machair soil.</title>
        <authorList>
            <person name="Prole J.R."/>
            <person name="Goodfellow M."/>
            <person name="Allenby N."/>
            <person name="Ward A.C."/>
        </authorList>
    </citation>
    <scope>NUCLEOTIDE SEQUENCE</scope>
    <source>
        <strain evidence="1">MS1.AVA.4</strain>
    </source>
</reference>
<proteinExistence type="predicted"/>
<dbReference type="Proteomes" id="UP001375539">
    <property type="component" value="Unassembled WGS sequence"/>
</dbReference>
<sequence>MQPLEAGEPRTIGAYRLLGRLGAGGMGRVYLARSEGGRTVAVKVVHPHFALDEQFRARFRREVEAARRVGGAWTAPVLDADPDAPVPWVATGYVAGPALSQAVMEHGALPEHTVRTLGAGLAEALAAVHALDLVHRDVKPSNVLLALDGPRLIDFGIARAVDGTASLTTTGVSVGSPGYMAPEQILGQGVNGAADVFSLGAVLAYAATGTAPFPGDSSAALLYKVVHEEPQLGPLAGELREVVAACLAKNPAARPAPAEIAQWLAPGGADALVAAGWLPGALVEQVSRAAVRLLDLEPARHDPSGSGPVPFSSPAVGVFGPPVEPSGELPGGPSPMPSSSMPSSPWSRPPGTGVADAVPPSRPADGRFSVSVTAGSQRSGRDGGRKVSCTVALAVAGALAAVTVGAGVLFDLFPGGGTPADTAAEPPSKSSVTPGNPGDGATGAAKEVPKAFVGTWEGAITAAGLPAGTMKVTIETGRTGEQVGKAEQTDILGNFICEDLLTATRVDERTLVVDAKRGPRSQGMCTESTTGLRLVLGDGALRYVSADARAGNPAGDLARKR</sequence>
<gene>
    <name evidence="1" type="ORF">WKI58_21410</name>
</gene>
<keyword evidence="2" id="KW-1185">Reference proteome</keyword>